<dbReference type="SMART" id="SM00389">
    <property type="entry name" value="HOX"/>
    <property type="match status" value="1"/>
</dbReference>
<feature type="domain" description="LIM zinc-binding" evidence="12">
    <location>
        <begin position="33"/>
        <end position="95"/>
    </location>
</feature>
<dbReference type="OrthoDB" id="10068367at2759"/>
<keyword evidence="5 10" id="KW-0440">LIM domain</keyword>
<dbReference type="PROSITE" id="PS50071">
    <property type="entry name" value="HOMEOBOX_2"/>
    <property type="match status" value="1"/>
</dbReference>
<dbReference type="InterPro" id="IPR050453">
    <property type="entry name" value="LIM_Homeobox_TF"/>
</dbReference>
<organism evidence="14 15">
    <name type="scientific">Litomosoides sigmodontis</name>
    <name type="common">Filarial nematode worm</name>
    <dbReference type="NCBI Taxonomy" id="42156"/>
    <lineage>
        <taxon>Eukaryota</taxon>
        <taxon>Metazoa</taxon>
        <taxon>Ecdysozoa</taxon>
        <taxon>Nematoda</taxon>
        <taxon>Chromadorea</taxon>
        <taxon>Rhabditida</taxon>
        <taxon>Spirurina</taxon>
        <taxon>Spiruromorpha</taxon>
        <taxon>Filarioidea</taxon>
        <taxon>Onchocercidae</taxon>
        <taxon>Litomosoides</taxon>
    </lineage>
</organism>
<evidence type="ECO:0000256" key="2">
    <source>
        <dbReference type="ARBA" id="ARBA00022723"/>
    </source>
</evidence>
<keyword evidence="4 10" id="KW-0862">Zinc</keyword>
<dbReference type="SUPFAM" id="SSF57716">
    <property type="entry name" value="Glucocorticoid receptor-like (DNA-binding domain)"/>
    <property type="match status" value="1"/>
</dbReference>
<evidence type="ECO:0000256" key="10">
    <source>
        <dbReference type="PROSITE-ProRule" id="PRU00125"/>
    </source>
</evidence>
<keyword evidence="2 10" id="KW-0479">Metal-binding</keyword>
<evidence type="ECO:0008006" key="16">
    <source>
        <dbReference type="Google" id="ProtNLM"/>
    </source>
</evidence>
<proteinExistence type="predicted"/>
<dbReference type="GO" id="GO:0030182">
    <property type="term" value="P:neuron differentiation"/>
    <property type="evidence" value="ECO:0007669"/>
    <property type="project" value="TreeGrafter"/>
</dbReference>
<dbReference type="GO" id="GO:0005634">
    <property type="term" value="C:nucleus"/>
    <property type="evidence" value="ECO:0007669"/>
    <property type="project" value="UniProtKB-SubCell"/>
</dbReference>
<evidence type="ECO:0000256" key="5">
    <source>
        <dbReference type="ARBA" id="ARBA00023038"/>
    </source>
</evidence>
<dbReference type="GO" id="GO:0000977">
    <property type="term" value="F:RNA polymerase II transcription regulatory region sequence-specific DNA binding"/>
    <property type="evidence" value="ECO:0007669"/>
    <property type="project" value="TreeGrafter"/>
</dbReference>
<feature type="domain" description="Homeobox" evidence="13">
    <location>
        <begin position="215"/>
        <end position="275"/>
    </location>
</feature>
<dbReference type="GO" id="GO:0046872">
    <property type="term" value="F:metal ion binding"/>
    <property type="evidence" value="ECO:0007669"/>
    <property type="project" value="UniProtKB-KW"/>
</dbReference>
<dbReference type="GO" id="GO:0000981">
    <property type="term" value="F:DNA-binding transcription factor activity, RNA polymerase II-specific"/>
    <property type="evidence" value="ECO:0007669"/>
    <property type="project" value="InterPro"/>
</dbReference>
<evidence type="ECO:0000256" key="6">
    <source>
        <dbReference type="ARBA" id="ARBA00023125"/>
    </source>
</evidence>
<evidence type="ECO:0000256" key="3">
    <source>
        <dbReference type="ARBA" id="ARBA00022737"/>
    </source>
</evidence>
<evidence type="ECO:0000259" key="13">
    <source>
        <dbReference type="PROSITE" id="PS50071"/>
    </source>
</evidence>
<evidence type="ECO:0000259" key="12">
    <source>
        <dbReference type="PROSITE" id="PS50023"/>
    </source>
</evidence>
<dbReference type="CDD" id="cd00086">
    <property type="entry name" value="homeodomain"/>
    <property type="match status" value="1"/>
</dbReference>
<reference evidence="14 15" key="1">
    <citation type="submission" date="2018-08" db="EMBL/GenBank/DDBJ databases">
        <authorList>
            <person name="Laetsch R D."/>
            <person name="Stevens L."/>
            <person name="Kumar S."/>
            <person name="Blaxter L. M."/>
        </authorList>
    </citation>
    <scope>NUCLEOTIDE SEQUENCE [LARGE SCALE GENOMIC DNA]</scope>
</reference>
<evidence type="ECO:0000313" key="15">
    <source>
        <dbReference type="Proteomes" id="UP000277928"/>
    </source>
</evidence>
<evidence type="ECO:0000256" key="1">
    <source>
        <dbReference type="ARBA" id="ARBA00004123"/>
    </source>
</evidence>
<feature type="domain" description="LIM zinc-binding" evidence="12">
    <location>
        <begin position="96"/>
        <end position="167"/>
    </location>
</feature>
<keyword evidence="7 9" id="KW-0371">Homeobox</keyword>
<dbReference type="STRING" id="42156.A0A3P7LYA0"/>
<dbReference type="InterPro" id="IPR017970">
    <property type="entry name" value="Homeobox_CS"/>
</dbReference>
<dbReference type="Pfam" id="PF00412">
    <property type="entry name" value="LIM"/>
    <property type="match status" value="2"/>
</dbReference>
<name>A0A3P7LYA0_LITSI</name>
<protein>
    <recommendedName>
        <fullName evidence="16">Homeobox domain-containing protein</fullName>
    </recommendedName>
</protein>
<dbReference type="PROSITE" id="PS00027">
    <property type="entry name" value="HOMEOBOX_1"/>
    <property type="match status" value="1"/>
</dbReference>
<dbReference type="SUPFAM" id="SSF46689">
    <property type="entry name" value="Homeodomain-like"/>
    <property type="match status" value="1"/>
</dbReference>
<dbReference type="PROSITE" id="PS50023">
    <property type="entry name" value="LIM_DOMAIN_2"/>
    <property type="match status" value="2"/>
</dbReference>
<dbReference type="PANTHER" id="PTHR24208:SF170">
    <property type="entry name" value="MECHANOSENSORY PROTEIN 3"/>
    <property type="match status" value="1"/>
</dbReference>
<gene>
    <name evidence="14" type="ORF">NLS_LOCUS9747</name>
</gene>
<evidence type="ECO:0000256" key="4">
    <source>
        <dbReference type="ARBA" id="ARBA00022833"/>
    </source>
</evidence>
<dbReference type="SMART" id="SM00132">
    <property type="entry name" value="LIM"/>
    <property type="match status" value="2"/>
</dbReference>
<evidence type="ECO:0000256" key="8">
    <source>
        <dbReference type="ARBA" id="ARBA00023242"/>
    </source>
</evidence>
<dbReference type="CDD" id="cd08368">
    <property type="entry name" value="LIM"/>
    <property type="match status" value="1"/>
</dbReference>
<dbReference type="Gene3D" id="1.10.10.60">
    <property type="entry name" value="Homeodomain-like"/>
    <property type="match status" value="1"/>
</dbReference>
<sequence>MYWCTDEKPVTLANDQAITLSLADITPDILTITNNSSNNKDGNGNDNRKNDDICDRVYHENCVRCSVCSAPLRGKCFERNGNLYCRLHYYEKHSPNRCAGCQQGIAPTELIYKIKGDIFYHITCHQCIQCGRRISQGEQVCINEVAKSIACIAHAICNNDLVSISIPTTALCILEADRSNLLSEVVSRKLNSSTGFFAHSHETYEDEQSDESNFLKRRGPRTTIKQYQLDVLNRMFTSTPKPSKHLRAKLALETGLTMRVIQVWFQNRRSKERRLKHLCNYLRRFEQRGLIAPSIGSNSYRRISSNESITLQQLLSLPLEADEEGGEIFN</sequence>
<evidence type="ECO:0000256" key="9">
    <source>
        <dbReference type="PROSITE-ProRule" id="PRU00108"/>
    </source>
</evidence>
<dbReference type="EMBL" id="UYRX01001888">
    <property type="protein sequence ID" value="VDM92338.1"/>
    <property type="molecule type" value="Genomic_DNA"/>
</dbReference>
<feature type="DNA-binding region" description="Homeobox" evidence="9">
    <location>
        <begin position="217"/>
        <end position="276"/>
    </location>
</feature>
<keyword evidence="8 9" id="KW-0539">Nucleus</keyword>
<evidence type="ECO:0000313" key="14">
    <source>
        <dbReference type="EMBL" id="VDM92338.1"/>
    </source>
</evidence>
<keyword evidence="15" id="KW-1185">Reference proteome</keyword>
<dbReference type="InterPro" id="IPR001356">
    <property type="entry name" value="HD"/>
</dbReference>
<dbReference type="AlphaFoldDB" id="A0A3P7LYA0"/>
<dbReference type="InterPro" id="IPR009057">
    <property type="entry name" value="Homeodomain-like_sf"/>
</dbReference>
<keyword evidence="6 9" id="KW-0238">DNA-binding</keyword>
<dbReference type="Gene3D" id="2.10.110.10">
    <property type="entry name" value="Cysteine Rich Protein"/>
    <property type="match status" value="2"/>
</dbReference>
<dbReference type="PANTHER" id="PTHR24208">
    <property type="entry name" value="LIM/HOMEOBOX PROTEIN LHX"/>
    <property type="match status" value="1"/>
</dbReference>
<accession>A0A3P7LYA0</accession>
<keyword evidence="3" id="KW-0677">Repeat</keyword>
<dbReference type="Pfam" id="PF00046">
    <property type="entry name" value="Homeodomain"/>
    <property type="match status" value="1"/>
</dbReference>
<dbReference type="InterPro" id="IPR001781">
    <property type="entry name" value="Znf_LIM"/>
</dbReference>
<evidence type="ECO:0000256" key="11">
    <source>
        <dbReference type="RuleBase" id="RU000682"/>
    </source>
</evidence>
<dbReference type="OMA" id="SYHENCV"/>
<dbReference type="PROSITE" id="PS00478">
    <property type="entry name" value="LIM_DOMAIN_1"/>
    <property type="match status" value="1"/>
</dbReference>
<dbReference type="Proteomes" id="UP000277928">
    <property type="component" value="Unassembled WGS sequence"/>
</dbReference>
<comment type="subcellular location">
    <subcellularLocation>
        <location evidence="1 9 11">Nucleus</location>
    </subcellularLocation>
</comment>
<evidence type="ECO:0000256" key="7">
    <source>
        <dbReference type="ARBA" id="ARBA00023155"/>
    </source>
</evidence>